<dbReference type="Gene3D" id="3.40.50.720">
    <property type="entry name" value="NAD(P)-binding Rossmann-like Domain"/>
    <property type="match status" value="1"/>
</dbReference>
<evidence type="ECO:0000256" key="5">
    <source>
        <dbReference type="ARBA" id="ARBA00047555"/>
    </source>
</evidence>
<comment type="catalytic activity">
    <reaction evidence="6">
        <text>D-glucose + NAD(+) = D-glucono-1,5-lactone + NADH + H(+)</text>
        <dbReference type="Rhea" id="RHEA:14293"/>
        <dbReference type="ChEBI" id="CHEBI:4167"/>
        <dbReference type="ChEBI" id="CHEBI:15378"/>
        <dbReference type="ChEBI" id="CHEBI:16217"/>
        <dbReference type="ChEBI" id="CHEBI:57540"/>
        <dbReference type="ChEBI" id="CHEBI:57945"/>
        <dbReference type="EC" id="1.1.1.47"/>
    </reaction>
</comment>
<accession>A0A845F2K5</accession>
<dbReference type="InterPro" id="IPR020904">
    <property type="entry name" value="Sc_DH/Rdtase_CS"/>
</dbReference>
<evidence type="ECO:0000256" key="1">
    <source>
        <dbReference type="ARBA" id="ARBA00006484"/>
    </source>
</evidence>
<dbReference type="PROSITE" id="PS00061">
    <property type="entry name" value="ADH_SHORT"/>
    <property type="match status" value="1"/>
</dbReference>
<protein>
    <recommendedName>
        <fullName evidence="4">glucose 1-dehydrogenase [NAD(P)(+)]</fullName>
        <ecNumber evidence="4">1.1.1.47</ecNumber>
    </recommendedName>
</protein>
<evidence type="ECO:0000313" key="8">
    <source>
        <dbReference type="Proteomes" id="UP000447833"/>
    </source>
</evidence>
<dbReference type="PANTHER" id="PTHR43639:SF1">
    <property type="entry name" value="SHORT-CHAIN DEHYDROGENASE_REDUCTASE FAMILY PROTEIN"/>
    <property type="match status" value="1"/>
</dbReference>
<dbReference type="NCBIfam" id="NF005559">
    <property type="entry name" value="PRK07231.1"/>
    <property type="match status" value="1"/>
</dbReference>
<dbReference type="AlphaFoldDB" id="A0A845F2K5"/>
<keyword evidence="3 7" id="KW-0560">Oxidoreductase</keyword>
<evidence type="ECO:0000256" key="3">
    <source>
        <dbReference type="ARBA" id="ARBA00023002"/>
    </source>
</evidence>
<evidence type="ECO:0000256" key="6">
    <source>
        <dbReference type="ARBA" id="ARBA00048831"/>
    </source>
</evidence>
<gene>
    <name evidence="7" type="ORF">GLW07_16860</name>
</gene>
<dbReference type="RefSeq" id="WP_160920411.1">
    <property type="nucleotide sequence ID" value="NZ_WMEY01000005.1"/>
</dbReference>
<evidence type="ECO:0000256" key="4">
    <source>
        <dbReference type="ARBA" id="ARBA00024389"/>
    </source>
</evidence>
<dbReference type="Proteomes" id="UP000447833">
    <property type="component" value="Unassembled WGS sequence"/>
</dbReference>
<dbReference type="GO" id="GO:0047936">
    <property type="term" value="F:glucose 1-dehydrogenase [NAD(P)+] activity"/>
    <property type="evidence" value="ECO:0007669"/>
    <property type="project" value="UniProtKB-EC"/>
</dbReference>
<dbReference type="NCBIfam" id="NF006493">
    <property type="entry name" value="PRK08936.1"/>
    <property type="match status" value="1"/>
</dbReference>
<proteinExistence type="inferred from homology"/>
<dbReference type="PANTHER" id="PTHR43639">
    <property type="entry name" value="OXIDOREDUCTASE, SHORT-CHAIN DEHYDROGENASE/REDUCTASE FAMILY (AFU_ORTHOLOGUE AFUA_5G02870)"/>
    <property type="match status" value="1"/>
</dbReference>
<evidence type="ECO:0000256" key="2">
    <source>
        <dbReference type="ARBA" id="ARBA00011881"/>
    </source>
</evidence>
<name>A0A845F2K5_9BACL</name>
<dbReference type="Pfam" id="PF13561">
    <property type="entry name" value="adh_short_C2"/>
    <property type="match status" value="1"/>
</dbReference>
<dbReference type="NCBIfam" id="NF009466">
    <property type="entry name" value="PRK12826.1-2"/>
    <property type="match status" value="1"/>
</dbReference>
<dbReference type="SUPFAM" id="SSF51735">
    <property type="entry name" value="NAD(P)-binding Rossmann-fold domains"/>
    <property type="match status" value="1"/>
</dbReference>
<comment type="caution">
    <text evidence="7">The sequence shown here is derived from an EMBL/GenBank/DDBJ whole genome shotgun (WGS) entry which is preliminary data.</text>
</comment>
<comment type="similarity">
    <text evidence="1">Belongs to the short-chain dehydrogenases/reductases (SDR) family.</text>
</comment>
<dbReference type="PRINTS" id="PR00081">
    <property type="entry name" value="GDHRDH"/>
</dbReference>
<dbReference type="InterPro" id="IPR036291">
    <property type="entry name" value="NAD(P)-bd_dom_sf"/>
</dbReference>
<reference evidence="7 8" key="1">
    <citation type="submission" date="2019-11" db="EMBL/GenBank/DDBJ databases">
        <title>Genome sequences of 17 halophilic strains isolated from different environments.</title>
        <authorList>
            <person name="Furrow R.E."/>
        </authorList>
    </citation>
    <scope>NUCLEOTIDE SEQUENCE [LARGE SCALE GENOMIC DNA]</scope>
    <source>
        <strain evidence="7 8">22506_14_FS</strain>
    </source>
</reference>
<dbReference type="EMBL" id="WMEY01000005">
    <property type="protein sequence ID" value="MYL65031.1"/>
    <property type="molecule type" value="Genomic_DNA"/>
</dbReference>
<dbReference type="EC" id="1.1.1.47" evidence="4"/>
<dbReference type="InterPro" id="IPR002347">
    <property type="entry name" value="SDR_fam"/>
</dbReference>
<comment type="subunit">
    <text evidence="2">Homotetramer.</text>
</comment>
<sequence length="262" mass="28233">MVYKELHGKVAIVTGAASGLGKAIAIRFGKEGMKVVVNYLSKEEEATKVVEEIKRSGGQALSVQADVSKEADVERLITAAHKSYGTLNVMMNNAGIQKEIPSHEMTLDDWNQVISVNLSGTFLGSTKAINYMIKHQIRGSIINMSSVHEVVPWPHFVHYASSKGGMKMLTQTLALEYAPHGIRVNNIGPGAINTPINAEKFSDPQTKKNVLSMIPMKEIGEPAQIASIAAFLASDEASYVTGITLFADGGMKLYPAFQAGRG</sequence>
<dbReference type="CDD" id="cd05358">
    <property type="entry name" value="GlcDH_SDR_c"/>
    <property type="match status" value="1"/>
</dbReference>
<organism evidence="7 8">
    <name type="scientific">Guptibacillus hwajinpoensis</name>
    <dbReference type="NCBI Taxonomy" id="208199"/>
    <lineage>
        <taxon>Bacteria</taxon>
        <taxon>Bacillati</taxon>
        <taxon>Bacillota</taxon>
        <taxon>Bacilli</taxon>
        <taxon>Bacillales</taxon>
        <taxon>Guptibacillaceae</taxon>
        <taxon>Guptibacillus</taxon>
    </lineage>
</organism>
<evidence type="ECO:0000313" key="7">
    <source>
        <dbReference type="EMBL" id="MYL65031.1"/>
    </source>
</evidence>
<comment type="catalytic activity">
    <reaction evidence="5">
        <text>D-glucose + NADP(+) = D-glucono-1,5-lactone + NADPH + H(+)</text>
        <dbReference type="Rhea" id="RHEA:14405"/>
        <dbReference type="ChEBI" id="CHEBI:4167"/>
        <dbReference type="ChEBI" id="CHEBI:15378"/>
        <dbReference type="ChEBI" id="CHEBI:16217"/>
        <dbReference type="ChEBI" id="CHEBI:57783"/>
        <dbReference type="ChEBI" id="CHEBI:58349"/>
        <dbReference type="EC" id="1.1.1.47"/>
    </reaction>
</comment>
<dbReference type="PRINTS" id="PR00080">
    <property type="entry name" value="SDRFAMILY"/>
</dbReference>
<dbReference type="FunFam" id="3.40.50.720:FF:000248">
    <property type="entry name" value="Glucose 1-dehydrogenase"/>
    <property type="match status" value="1"/>
</dbReference>